<reference evidence="1 2" key="1">
    <citation type="submission" date="2017-06" db="EMBL/GenBank/DDBJ databases">
        <title>Genome sequencing of cyanobaciteial culture collection at National Institute for Environmental Studies (NIES).</title>
        <authorList>
            <person name="Hirose Y."/>
            <person name="Shimura Y."/>
            <person name="Fujisawa T."/>
            <person name="Nakamura Y."/>
            <person name="Kawachi M."/>
        </authorList>
    </citation>
    <scope>NUCLEOTIDE SEQUENCE [LARGE SCALE GENOMIC DNA]</scope>
    <source>
        <strain evidence="1 2">NIES-2135</strain>
    </source>
</reference>
<gene>
    <name evidence="1" type="ORF">NIES2135_03720</name>
</gene>
<name>A0A1Z4J9X8_LEPBY</name>
<dbReference type="InterPro" id="IPR021373">
    <property type="entry name" value="DUF2993"/>
</dbReference>
<proteinExistence type="predicted"/>
<keyword evidence="2" id="KW-1185">Reference proteome</keyword>
<evidence type="ECO:0000313" key="2">
    <source>
        <dbReference type="Proteomes" id="UP000217895"/>
    </source>
</evidence>
<dbReference type="Pfam" id="PF11209">
    <property type="entry name" value="LmeA"/>
    <property type="match status" value="1"/>
</dbReference>
<organism evidence="1 2">
    <name type="scientific">Leptolyngbya boryana NIES-2135</name>
    <dbReference type="NCBI Taxonomy" id="1973484"/>
    <lineage>
        <taxon>Bacteria</taxon>
        <taxon>Bacillati</taxon>
        <taxon>Cyanobacteriota</taxon>
        <taxon>Cyanophyceae</taxon>
        <taxon>Leptolyngbyales</taxon>
        <taxon>Leptolyngbyaceae</taxon>
        <taxon>Leptolyngbya group</taxon>
        <taxon>Leptolyngbya</taxon>
    </lineage>
</organism>
<sequence length="242" mass="26529">MPDLGEQAVSKVAELGIKSQLDEVETLDVEIETDPLKIMTGAVDSVAIEGEGMVMKQDLRIEKMELNTGAVAINPLSVAFGKIELAHPTEAEAIVTLTEADINRAFNSDFVREKMQNLDVHVNGEPATVDMQKIEFGLPGEGKVSLATDVLLQASQERKHVAFTAVPKISESGQQVVLENVEPTDNQELSPELTEALLNQSKELLNLRNFELEGMSLQLKRLDVQTGRMILESEAIVHQFPS</sequence>
<dbReference type="EMBL" id="AP018203">
    <property type="protein sequence ID" value="BAY53566.1"/>
    <property type="molecule type" value="Genomic_DNA"/>
</dbReference>
<protein>
    <recommendedName>
        <fullName evidence="3">DUF2993 domain-containing protein</fullName>
    </recommendedName>
</protein>
<evidence type="ECO:0008006" key="3">
    <source>
        <dbReference type="Google" id="ProtNLM"/>
    </source>
</evidence>
<dbReference type="AlphaFoldDB" id="A0A1Z4J9X8"/>
<dbReference type="Proteomes" id="UP000217895">
    <property type="component" value="Chromosome"/>
</dbReference>
<accession>A0A1Z4J9X8</accession>
<evidence type="ECO:0000313" key="1">
    <source>
        <dbReference type="EMBL" id="BAY53566.1"/>
    </source>
</evidence>